<evidence type="ECO:0000256" key="2">
    <source>
        <dbReference type="ARBA" id="ARBA00022801"/>
    </source>
</evidence>
<keyword evidence="2" id="KW-0378">Hydrolase</keyword>
<feature type="signal peptide" evidence="3">
    <location>
        <begin position="1"/>
        <end position="28"/>
    </location>
</feature>
<sequence length="101" mass="11005">MNFTKSLKPFSIILGLLILLSFQSNVKAANEKTTKKPNVLILMFDDMRFDTFSYRGGPVSTPNIDALAAHSSRFDYAMSTTGLCSPLAPLFLLAAGDTKQA</sequence>
<keyword evidence="6" id="KW-1185">Reference proteome</keyword>
<proteinExistence type="inferred from homology"/>
<dbReference type="EMBL" id="JAWDIO010000002">
    <property type="protein sequence ID" value="MDU0353167.1"/>
    <property type="molecule type" value="Genomic_DNA"/>
</dbReference>
<name>A0ABU3ST58_9ALTE</name>
<dbReference type="PANTHER" id="PTHR42693">
    <property type="entry name" value="ARYLSULFATASE FAMILY MEMBER"/>
    <property type="match status" value="1"/>
</dbReference>
<accession>A0ABU3ST58</accession>
<evidence type="ECO:0000256" key="1">
    <source>
        <dbReference type="ARBA" id="ARBA00008779"/>
    </source>
</evidence>
<evidence type="ECO:0000256" key="3">
    <source>
        <dbReference type="SAM" id="SignalP"/>
    </source>
</evidence>
<comment type="similarity">
    <text evidence="1">Belongs to the sulfatase family.</text>
</comment>
<dbReference type="InterPro" id="IPR050738">
    <property type="entry name" value="Sulfatase"/>
</dbReference>
<protein>
    <submittedName>
        <fullName evidence="5">Sulfatase-like hydrolase/transferase</fullName>
    </submittedName>
</protein>
<evidence type="ECO:0000313" key="6">
    <source>
        <dbReference type="Proteomes" id="UP001247805"/>
    </source>
</evidence>
<dbReference type="InterPro" id="IPR017850">
    <property type="entry name" value="Alkaline_phosphatase_core_sf"/>
</dbReference>
<feature type="chain" id="PRO_5045253540" evidence="3">
    <location>
        <begin position="29"/>
        <end position="101"/>
    </location>
</feature>
<reference evidence="5 6" key="1">
    <citation type="submission" date="2023-10" db="EMBL/GenBank/DDBJ databases">
        <title>Glaciecola aquimarina strain GGW-M5 nov., isolated from a coastal seawater.</title>
        <authorList>
            <person name="Bayburt H."/>
            <person name="Kim J.M."/>
            <person name="Choi B.J."/>
            <person name="Jeon C.O."/>
        </authorList>
    </citation>
    <scope>NUCLEOTIDE SEQUENCE [LARGE SCALE GENOMIC DNA]</scope>
    <source>
        <strain evidence="5 6">KCTC 32108</strain>
    </source>
</reference>
<dbReference type="Pfam" id="PF00884">
    <property type="entry name" value="Sulfatase"/>
    <property type="match status" value="1"/>
</dbReference>
<organism evidence="5 6">
    <name type="scientific">Paraglaciecola aquimarina</name>
    <dbReference type="NCBI Taxonomy" id="1235557"/>
    <lineage>
        <taxon>Bacteria</taxon>
        <taxon>Pseudomonadati</taxon>
        <taxon>Pseudomonadota</taxon>
        <taxon>Gammaproteobacteria</taxon>
        <taxon>Alteromonadales</taxon>
        <taxon>Alteromonadaceae</taxon>
        <taxon>Paraglaciecola</taxon>
    </lineage>
</organism>
<dbReference type="RefSeq" id="WP_316024859.1">
    <property type="nucleotide sequence ID" value="NZ_JAWDIO010000002.1"/>
</dbReference>
<keyword evidence="3" id="KW-0732">Signal</keyword>
<comment type="caution">
    <text evidence="5">The sequence shown here is derived from an EMBL/GenBank/DDBJ whole genome shotgun (WGS) entry which is preliminary data.</text>
</comment>
<feature type="domain" description="Sulfatase N-terminal" evidence="4">
    <location>
        <begin position="37"/>
        <end position="92"/>
    </location>
</feature>
<dbReference type="Gene3D" id="3.40.720.10">
    <property type="entry name" value="Alkaline Phosphatase, subunit A"/>
    <property type="match status" value="1"/>
</dbReference>
<evidence type="ECO:0000313" key="5">
    <source>
        <dbReference type="EMBL" id="MDU0353167.1"/>
    </source>
</evidence>
<dbReference type="InterPro" id="IPR000917">
    <property type="entry name" value="Sulfatase_N"/>
</dbReference>
<dbReference type="PANTHER" id="PTHR42693:SF53">
    <property type="entry name" value="ENDO-4-O-SULFATASE"/>
    <property type="match status" value="1"/>
</dbReference>
<gene>
    <name evidence="5" type="ORF">RS130_03770</name>
</gene>
<dbReference type="SUPFAM" id="SSF53649">
    <property type="entry name" value="Alkaline phosphatase-like"/>
    <property type="match status" value="1"/>
</dbReference>
<evidence type="ECO:0000259" key="4">
    <source>
        <dbReference type="Pfam" id="PF00884"/>
    </source>
</evidence>
<dbReference type="Proteomes" id="UP001247805">
    <property type="component" value="Unassembled WGS sequence"/>
</dbReference>